<sequence length="123" mass="12853">MLNAVWPALDLPAAALDAVQLVGEGALPSYFDVTGLAAASVGAAALAVRELMLAQGAAPGRVVVDRRLASMWFSWSIDPVGWERPPLWDAVAGDYPTADGWIRLHTNAPHHRAAALSVLGCAA</sequence>
<dbReference type="Proteomes" id="UP000469734">
    <property type="component" value="Unassembled WGS sequence"/>
</dbReference>
<accession>A0A7X4H6C8</accession>
<organism evidence="1 2">
    <name type="scientific">Duganella margarita</name>
    <dbReference type="NCBI Taxonomy" id="2692170"/>
    <lineage>
        <taxon>Bacteria</taxon>
        <taxon>Pseudomonadati</taxon>
        <taxon>Pseudomonadota</taxon>
        <taxon>Betaproteobacteria</taxon>
        <taxon>Burkholderiales</taxon>
        <taxon>Oxalobacteraceae</taxon>
        <taxon>Telluria group</taxon>
        <taxon>Duganella</taxon>
    </lineage>
</organism>
<comment type="caution">
    <text evidence="1">The sequence shown here is derived from an EMBL/GenBank/DDBJ whole genome shotgun (WGS) entry which is preliminary data.</text>
</comment>
<reference evidence="1 2" key="1">
    <citation type="submission" date="2019-12" db="EMBL/GenBank/DDBJ databases">
        <title>Novel species isolated from a subtropical stream in China.</title>
        <authorList>
            <person name="Lu H."/>
        </authorList>
    </citation>
    <scope>NUCLEOTIDE SEQUENCE [LARGE SCALE GENOMIC DNA]</scope>
    <source>
        <strain evidence="1 2">FT134W</strain>
    </source>
</reference>
<dbReference type="EMBL" id="WWCR01000075">
    <property type="protein sequence ID" value="MYM76197.1"/>
    <property type="molecule type" value="Genomic_DNA"/>
</dbReference>
<evidence type="ECO:0000313" key="2">
    <source>
        <dbReference type="Proteomes" id="UP000469734"/>
    </source>
</evidence>
<gene>
    <name evidence="1" type="ORF">GTP56_28950</name>
</gene>
<dbReference type="SUPFAM" id="SSF89796">
    <property type="entry name" value="CoA-transferase family III (CaiB/BaiF)"/>
    <property type="match status" value="1"/>
</dbReference>
<protein>
    <submittedName>
        <fullName evidence="1">Acyl-CoA transferase</fullName>
    </submittedName>
</protein>
<proteinExistence type="predicted"/>
<feature type="non-terminal residue" evidence="1">
    <location>
        <position position="123"/>
    </location>
</feature>
<evidence type="ECO:0000313" key="1">
    <source>
        <dbReference type="EMBL" id="MYM76197.1"/>
    </source>
</evidence>
<name>A0A7X4H6C8_9BURK</name>
<dbReference type="AlphaFoldDB" id="A0A7X4H6C8"/>
<dbReference type="InterPro" id="IPR023606">
    <property type="entry name" value="CoA-Trfase_III_dom_1_sf"/>
</dbReference>
<keyword evidence="1" id="KW-0808">Transferase</keyword>
<dbReference type="GO" id="GO:0016740">
    <property type="term" value="F:transferase activity"/>
    <property type="evidence" value="ECO:0007669"/>
    <property type="project" value="UniProtKB-KW"/>
</dbReference>